<keyword evidence="5" id="KW-0029">Amino-acid transport</keyword>
<dbReference type="Pfam" id="PF00005">
    <property type="entry name" value="ABC_tran"/>
    <property type="match status" value="1"/>
</dbReference>
<name>A0A429XX17_9BACI</name>
<dbReference type="GO" id="GO:0016887">
    <property type="term" value="F:ATP hydrolysis activity"/>
    <property type="evidence" value="ECO:0007669"/>
    <property type="project" value="InterPro"/>
</dbReference>
<comment type="similarity">
    <text evidence="1">Belongs to the ABC transporter superfamily.</text>
</comment>
<dbReference type="AlphaFoldDB" id="A0A429XX17"/>
<dbReference type="InterPro" id="IPR003439">
    <property type="entry name" value="ABC_transporter-like_ATP-bd"/>
</dbReference>
<evidence type="ECO:0000313" key="8">
    <source>
        <dbReference type="Proteomes" id="UP000287156"/>
    </source>
</evidence>
<dbReference type="EMBL" id="QYTV02000006">
    <property type="protein sequence ID" value="RST73041.1"/>
    <property type="molecule type" value="Genomic_DNA"/>
</dbReference>
<dbReference type="GO" id="GO:0015658">
    <property type="term" value="F:branched-chain amino acid transmembrane transporter activity"/>
    <property type="evidence" value="ECO:0007669"/>
    <property type="project" value="TreeGrafter"/>
</dbReference>
<dbReference type="InterPro" id="IPR052156">
    <property type="entry name" value="BCAA_Transport_ATP-bd_LivF"/>
</dbReference>
<organism evidence="7 8">
    <name type="scientific">Siminovitchia acidinfaciens</name>
    <dbReference type="NCBI Taxonomy" id="2321395"/>
    <lineage>
        <taxon>Bacteria</taxon>
        <taxon>Bacillati</taxon>
        <taxon>Bacillota</taxon>
        <taxon>Bacilli</taxon>
        <taxon>Bacillales</taxon>
        <taxon>Bacillaceae</taxon>
        <taxon>Siminovitchia</taxon>
    </lineage>
</organism>
<dbReference type="PROSITE" id="PS00211">
    <property type="entry name" value="ABC_TRANSPORTER_1"/>
    <property type="match status" value="1"/>
</dbReference>
<dbReference type="CDD" id="cd03224">
    <property type="entry name" value="ABC_TM1139_LivF_branched"/>
    <property type="match status" value="1"/>
</dbReference>
<evidence type="ECO:0000256" key="3">
    <source>
        <dbReference type="ARBA" id="ARBA00022741"/>
    </source>
</evidence>
<evidence type="ECO:0000313" key="7">
    <source>
        <dbReference type="EMBL" id="RST73041.1"/>
    </source>
</evidence>
<dbReference type="SMART" id="SM00382">
    <property type="entry name" value="AAA"/>
    <property type="match status" value="1"/>
</dbReference>
<comment type="caution">
    <text evidence="7">The sequence shown here is derived from an EMBL/GenBank/DDBJ whole genome shotgun (WGS) entry which is preliminary data.</text>
</comment>
<dbReference type="Proteomes" id="UP000287156">
    <property type="component" value="Unassembled WGS sequence"/>
</dbReference>
<dbReference type="Gene3D" id="3.40.50.300">
    <property type="entry name" value="P-loop containing nucleotide triphosphate hydrolases"/>
    <property type="match status" value="1"/>
</dbReference>
<proteinExistence type="inferred from homology"/>
<evidence type="ECO:0000256" key="5">
    <source>
        <dbReference type="ARBA" id="ARBA00022970"/>
    </source>
</evidence>
<evidence type="ECO:0000256" key="4">
    <source>
        <dbReference type="ARBA" id="ARBA00022840"/>
    </source>
</evidence>
<keyword evidence="4 7" id="KW-0067">ATP-binding</keyword>
<evidence type="ECO:0000256" key="1">
    <source>
        <dbReference type="ARBA" id="ARBA00005417"/>
    </source>
</evidence>
<gene>
    <name evidence="7" type="ORF">D4T97_014235</name>
</gene>
<evidence type="ECO:0000259" key="6">
    <source>
        <dbReference type="PROSITE" id="PS50893"/>
    </source>
</evidence>
<reference evidence="7" key="1">
    <citation type="submission" date="2018-12" db="EMBL/GenBank/DDBJ databases">
        <authorList>
            <person name="Sun L."/>
            <person name="Chen Z."/>
        </authorList>
    </citation>
    <scope>NUCLEOTIDE SEQUENCE [LARGE SCALE GENOMIC DNA]</scope>
    <source>
        <strain evidence="7">3-2-2</strain>
    </source>
</reference>
<dbReference type="GO" id="GO:0005524">
    <property type="term" value="F:ATP binding"/>
    <property type="evidence" value="ECO:0007669"/>
    <property type="project" value="UniProtKB-KW"/>
</dbReference>
<dbReference type="PROSITE" id="PS50893">
    <property type="entry name" value="ABC_TRANSPORTER_2"/>
    <property type="match status" value="1"/>
</dbReference>
<dbReference type="InterPro" id="IPR003593">
    <property type="entry name" value="AAA+_ATPase"/>
</dbReference>
<dbReference type="RefSeq" id="WP_126051421.1">
    <property type="nucleotide sequence ID" value="NZ_QYTV02000006.1"/>
</dbReference>
<dbReference type="GO" id="GO:0015807">
    <property type="term" value="P:L-amino acid transport"/>
    <property type="evidence" value="ECO:0007669"/>
    <property type="project" value="TreeGrafter"/>
</dbReference>
<sequence>MNSLLKLENVESFIQQYHILHDITFDVPKGEVTVLLGRNGAGKTTTLRTIMGLNPLSKGSIKFNHEEVGNLRPYVIANKGIGYVPEDQGIFGDLTVGENMRVAIKKEDEETQKRLNWILDLFPDLKKFWNKLGGTLSGGQKQMLAIARAYVNENELLLIDEPSKGLAPIIVEKVMESIQQMKETTTIVLVEQNFLMASGIGDHFYIIDDGRTIHHGDMEELKSDKALMQKYLGIA</sequence>
<keyword evidence="2" id="KW-0813">Transport</keyword>
<dbReference type="SUPFAM" id="SSF52540">
    <property type="entry name" value="P-loop containing nucleoside triphosphate hydrolases"/>
    <property type="match status" value="1"/>
</dbReference>
<dbReference type="PANTHER" id="PTHR43820:SF2">
    <property type="entry name" value="ABC TRANSPORTER ATP-BINDING PROTEIN"/>
    <property type="match status" value="1"/>
</dbReference>
<evidence type="ECO:0000256" key="2">
    <source>
        <dbReference type="ARBA" id="ARBA00022448"/>
    </source>
</evidence>
<dbReference type="InterPro" id="IPR017871">
    <property type="entry name" value="ABC_transporter-like_CS"/>
</dbReference>
<dbReference type="PANTHER" id="PTHR43820">
    <property type="entry name" value="HIGH-AFFINITY BRANCHED-CHAIN AMINO ACID TRANSPORT ATP-BINDING PROTEIN LIVF"/>
    <property type="match status" value="1"/>
</dbReference>
<dbReference type="OrthoDB" id="9776369at2"/>
<keyword evidence="3" id="KW-0547">Nucleotide-binding</keyword>
<feature type="domain" description="ABC transporter" evidence="6">
    <location>
        <begin position="5"/>
        <end position="234"/>
    </location>
</feature>
<keyword evidence="8" id="KW-1185">Reference proteome</keyword>
<dbReference type="InterPro" id="IPR027417">
    <property type="entry name" value="P-loop_NTPase"/>
</dbReference>
<protein>
    <submittedName>
        <fullName evidence="7">ABC transporter ATP-binding protein</fullName>
    </submittedName>
</protein>
<accession>A0A429XX17</accession>